<gene>
    <name evidence="8" type="ORF">LTR62_000495</name>
</gene>
<evidence type="ECO:0000256" key="7">
    <source>
        <dbReference type="SAM" id="Phobius"/>
    </source>
</evidence>
<keyword evidence="4 7" id="KW-0472">Membrane</keyword>
<keyword evidence="2 7" id="KW-0812">Transmembrane</keyword>
<dbReference type="PANTHER" id="PTHR35042:SF1">
    <property type="entry name" value="DUF1772-DOMAIN-CONTAINING PROTEIN"/>
    <property type="match status" value="1"/>
</dbReference>
<evidence type="ECO:0000256" key="2">
    <source>
        <dbReference type="ARBA" id="ARBA00022692"/>
    </source>
</evidence>
<dbReference type="PANTHER" id="PTHR35042">
    <property type="entry name" value="ANTHRONE OXYGENASE ENCC"/>
    <property type="match status" value="1"/>
</dbReference>
<dbReference type="EMBL" id="JAVRRL010000100">
    <property type="protein sequence ID" value="KAK5107950.1"/>
    <property type="molecule type" value="Genomic_DNA"/>
</dbReference>
<dbReference type="Proteomes" id="UP001310890">
    <property type="component" value="Unassembled WGS sequence"/>
</dbReference>
<reference evidence="8" key="1">
    <citation type="submission" date="2023-08" db="EMBL/GenBank/DDBJ databases">
        <title>Black Yeasts Isolated from many extreme environments.</title>
        <authorList>
            <person name="Coleine C."/>
            <person name="Stajich J.E."/>
            <person name="Selbmann L."/>
        </authorList>
    </citation>
    <scope>NUCLEOTIDE SEQUENCE</scope>
    <source>
        <strain evidence="8">CCFEE 5401</strain>
    </source>
</reference>
<evidence type="ECO:0008006" key="10">
    <source>
        <dbReference type="Google" id="ProtNLM"/>
    </source>
</evidence>
<comment type="subcellular location">
    <subcellularLocation>
        <location evidence="1">Membrane</location>
        <topology evidence="1">Multi-pass membrane protein</topology>
    </subcellularLocation>
</comment>
<evidence type="ECO:0000256" key="6">
    <source>
        <dbReference type="SAM" id="MobiDB-lite"/>
    </source>
</evidence>
<evidence type="ECO:0000256" key="5">
    <source>
        <dbReference type="ARBA" id="ARBA00034313"/>
    </source>
</evidence>
<feature type="region of interest" description="Disordered" evidence="6">
    <location>
        <begin position="131"/>
        <end position="182"/>
    </location>
</feature>
<feature type="transmembrane region" description="Helical" evidence="7">
    <location>
        <begin position="56"/>
        <end position="76"/>
    </location>
</feature>
<name>A0AAN7YGU8_9PEZI</name>
<accession>A0AAN7YGU8</accession>
<evidence type="ECO:0000313" key="8">
    <source>
        <dbReference type="EMBL" id="KAK5107950.1"/>
    </source>
</evidence>
<dbReference type="Pfam" id="PF08592">
    <property type="entry name" value="Anthrone_oxy"/>
    <property type="match status" value="1"/>
</dbReference>
<keyword evidence="3 7" id="KW-1133">Transmembrane helix</keyword>
<dbReference type="InterPro" id="IPR013901">
    <property type="entry name" value="Anthrone_oxy"/>
</dbReference>
<evidence type="ECO:0000256" key="4">
    <source>
        <dbReference type="ARBA" id="ARBA00023136"/>
    </source>
</evidence>
<dbReference type="GO" id="GO:0016020">
    <property type="term" value="C:membrane"/>
    <property type="evidence" value="ECO:0007669"/>
    <property type="project" value="UniProtKB-SubCell"/>
</dbReference>
<evidence type="ECO:0000256" key="1">
    <source>
        <dbReference type="ARBA" id="ARBA00004141"/>
    </source>
</evidence>
<comment type="caution">
    <text evidence="8">The sequence shown here is derived from an EMBL/GenBank/DDBJ whole genome shotgun (WGS) entry which is preliminary data.</text>
</comment>
<protein>
    <recommendedName>
        <fullName evidence="10">DUF1772-domain-containing protein</fullName>
    </recommendedName>
</protein>
<dbReference type="AlphaFoldDB" id="A0AAN7YGU8"/>
<organism evidence="8 9">
    <name type="scientific">Meristemomyces frigidus</name>
    <dbReference type="NCBI Taxonomy" id="1508187"/>
    <lineage>
        <taxon>Eukaryota</taxon>
        <taxon>Fungi</taxon>
        <taxon>Dikarya</taxon>
        <taxon>Ascomycota</taxon>
        <taxon>Pezizomycotina</taxon>
        <taxon>Dothideomycetes</taxon>
        <taxon>Dothideomycetidae</taxon>
        <taxon>Mycosphaerellales</taxon>
        <taxon>Teratosphaeriaceae</taxon>
        <taxon>Meristemomyces</taxon>
    </lineage>
</organism>
<comment type="similarity">
    <text evidence="5">Belongs to the anthrone oxygenase family.</text>
</comment>
<evidence type="ECO:0000313" key="9">
    <source>
        <dbReference type="Proteomes" id="UP001310890"/>
    </source>
</evidence>
<sequence>MSSTTTLAQVFSISTALVAGGGIASTSLFDVPEWQSQPASRSLPMVRWFFSRGSHIFPQAAGLASAGFVYLAINALPPNQLSQIFTYALQGGKVTGYLAAAILSISIAPVTAFLMIPTNFELIKMNEQLGGARSEASPKQGGGRPSGNSAEDSVGGKGQAAEFTDLSRPQGETAKQSSAEEDRKVRELLSTFAQLNGLRAALLTAGGIVGLWTALAA</sequence>
<evidence type="ECO:0000256" key="3">
    <source>
        <dbReference type="ARBA" id="ARBA00022989"/>
    </source>
</evidence>
<feature type="transmembrane region" description="Helical" evidence="7">
    <location>
        <begin position="96"/>
        <end position="116"/>
    </location>
</feature>
<proteinExistence type="inferred from homology"/>